<dbReference type="EMBL" id="CP132976">
    <property type="protein sequence ID" value="WMD21242.1"/>
    <property type="molecule type" value="Genomic_DNA"/>
</dbReference>
<evidence type="ECO:0000313" key="3">
    <source>
        <dbReference type="EMBL" id="WMD21242.1"/>
    </source>
</evidence>
<keyword evidence="1" id="KW-0812">Transmembrane</keyword>
<organism evidence="3 4">
    <name type="scientific">Achromobacter seleniivolatilans</name>
    <dbReference type="NCBI Taxonomy" id="3047478"/>
    <lineage>
        <taxon>Bacteria</taxon>
        <taxon>Pseudomonadati</taxon>
        <taxon>Pseudomonadota</taxon>
        <taxon>Betaproteobacteria</taxon>
        <taxon>Burkholderiales</taxon>
        <taxon>Alcaligenaceae</taxon>
        <taxon>Achromobacter</taxon>
    </lineage>
</organism>
<protein>
    <submittedName>
        <fullName evidence="3">Type IVB secretion system protein IcmH/DotU</fullName>
    </submittedName>
</protein>
<dbReference type="InterPro" id="IPR038522">
    <property type="entry name" value="T4/T6SS_DotU_sf"/>
</dbReference>
<proteinExistence type="predicted"/>
<dbReference type="InterPro" id="IPR017732">
    <property type="entry name" value="T4/T6SS_DotU"/>
</dbReference>
<evidence type="ECO:0000259" key="2">
    <source>
        <dbReference type="Pfam" id="PF09850"/>
    </source>
</evidence>
<evidence type="ECO:0000256" key="1">
    <source>
        <dbReference type="SAM" id="Phobius"/>
    </source>
</evidence>
<keyword evidence="4" id="KW-1185">Reference proteome</keyword>
<keyword evidence="1" id="KW-0472">Membrane</keyword>
<dbReference type="Proteomes" id="UP001234798">
    <property type="component" value="Chromosome"/>
</dbReference>
<keyword evidence="1" id="KW-1133">Transmembrane helix</keyword>
<feature type="transmembrane region" description="Helical" evidence="1">
    <location>
        <begin position="237"/>
        <end position="257"/>
    </location>
</feature>
<sequence length="276" mass="31302">MNTNAAASRSNKVEFLRIASVPAVLNKRSIGYDSIENIDLDEDLNFQLRGHGYNPLVDGALPLFGMVIRLRKLAAYDTIELLYATVRDQISVLDEEVRQHSYDSATQLAYRYALCTFIDEAVMGTPWGTHSPWAERSLLSVNHNETWGGEKFFTVLSRMMMDPAKYRDVLEFKYLCLCLGFKGKYGMQHNQADALQGIIIKLHRTLRELRGDAPERLTDADENIASRRYRIGRQWPWWTPWVGALVVLAGAFAIFSLNLGSTTELVLRSLDGILQP</sequence>
<dbReference type="PANTHER" id="PTHR38033:SF1">
    <property type="entry name" value="DOTU FAMILY TYPE IV_VI SECRETION SYSTEM PROTEIN"/>
    <property type="match status" value="1"/>
</dbReference>
<dbReference type="PANTHER" id="PTHR38033">
    <property type="entry name" value="MEMBRANE PROTEIN-RELATED"/>
    <property type="match status" value="1"/>
</dbReference>
<gene>
    <name evidence="3" type="primary">icmH</name>
    <name evidence="3" type="ORF">RAS12_02405</name>
</gene>
<feature type="domain" description="Type IV / VI secretion system DotU" evidence="2">
    <location>
        <begin position="55"/>
        <end position="257"/>
    </location>
</feature>
<name>A0ABY9M5Z8_9BURK</name>
<accession>A0ABY9M5Z8</accession>
<dbReference type="NCBIfam" id="NF038228">
    <property type="entry name" value="IcmH_DotU_IVB"/>
    <property type="match status" value="1"/>
</dbReference>
<dbReference type="RefSeq" id="WP_306944907.1">
    <property type="nucleotide sequence ID" value="NZ_CP132976.1"/>
</dbReference>
<reference evidence="3 4" key="1">
    <citation type="submission" date="2023-08" db="EMBL/GenBank/DDBJ databases">
        <title>Achromobacter seleniivolatilans sp. nov., isolated from seleniferous soil.</title>
        <authorList>
            <person name="Zhang S."/>
            <person name="Li K."/>
            <person name="Peng J."/>
            <person name="Zhao Q."/>
            <person name="Wang H."/>
            <person name="Guo Y."/>
        </authorList>
    </citation>
    <scope>NUCLEOTIDE SEQUENCE [LARGE SCALE GENOMIC DNA]</scope>
    <source>
        <strain evidence="3 4">R39</strain>
    </source>
</reference>
<dbReference type="Gene3D" id="1.25.40.590">
    <property type="entry name" value="Type IV / VI secretion system, DotU"/>
    <property type="match status" value="1"/>
</dbReference>
<dbReference type="NCBIfam" id="TIGR03349">
    <property type="entry name" value="IV_VI_DotU"/>
    <property type="match status" value="1"/>
</dbReference>
<evidence type="ECO:0000313" key="4">
    <source>
        <dbReference type="Proteomes" id="UP001234798"/>
    </source>
</evidence>
<dbReference type="Pfam" id="PF09850">
    <property type="entry name" value="DotU"/>
    <property type="match status" value="1"/>
</dbReference>